<comment type="caution">
    <text evidence="2">The sequence shown here is derived from an EMBL/GenBank/DDBJ whole genome shotgun (WGS) entry which is preliminary data.</text>
</comment>
<reference evidence="2" key="1">
    <citation type="submission" date="2019-12" db="EMBL/GenBank/DDBJ databases">
        <title>Genome sequencing and annotation of Brassica cretica.</title>
        <authorList>
            <person name="Studholme D.J."/>
            <person name="Sarris P.F."/>
        </authorList>
    </citation>
    <scope>NUCLEOTIDE SEQUENCE</scope>
    <source>
        <strain evidence="2">PFS-001/15</strain>
        <tissue evidence="2">Leaf</tissue>
    </source>
</reference>
<dbReference type="Proteomes" id="UP000712281">
    <property type="component" value="Unassembled WGS sequence"/>
</dbReference>
<feature type="region of interest" description="Disordered" evidence="1">
    <location>
        <begin position="1"/>
        <end position="26"/>
    </location>
</feature>
<evidence type="ECO:0000313" key="3">
    <source>
        <dbReference type="Proteomes" id="UP000712281"/>
    </source>
</evidence>
<sequence>MNKSSLTSKLPGDGIEQTTSSSKVVHAQKIEPLTVSELNEYVITAHPQTIYCLDLRPQLSLVGLEKVSIDTNYSPSIDTPFSPSIDATFSPSIDATTGLSIDVPSSKLYRAGLTCSLG</sequence>
<evidence type="ECO:0000313" key="2">
    <source>
        <dbReference type="EMBL" id="KAF2559278.1"/>
    </source>
</evidence>
<gene>
    <name evidence="2" type="ORF">F2Q68_00016150</name>
</gene>
<name>A0A8S9HWZ5_BRACR</name>
<protein>
    <submittedName>
        <fullName evidence="2">Uncharacterized protein</fullName>
    </submittedName>
</protein>
<accession>A0A8S9HWZ5</accession>
<organism evidence="2 3">
    <name type="scientific">Brassica cretica</name>
    <name type="common">Mustard</name>
    <dbReference type="NCBI Taxonomy" id="69181"/>
    <lineage>
        <taxon>Eukaryota</taxon>
        <taxon>Viridiplantae</taxon>
        <taxon>Streptophyta</taxon>
        <taxon>Embryophyta</taxon>
        <taxon>Tracheophyta</taxon>
        <taxon>Spermatophyta</taxon>
        <taxon>Magnoliopsida</taxon>
        <taxon>eudicotyledons</taxon>
        <taxon>Gunneridae</taxon>
        <taxon>Pentapetalae</taxon>
        <taxon>rosids</taxon>
        <taxon>malvids</taxon>
        <taxon>Brassicales</taxon>
        <taxon>Brassicaceae</taxon>
        <taxon>Brassiceae</taxon>
        <taxon>Brassica</taxon>
    </lineage>
</organism>
<dbReference type="EMBL" id="QGKW02001940">
    <property type="protein sequence ID" value="KAF2559278.1"/>
    <property type="molecule type" value="Genomic_DNA"/>
</dbReference>
<proteinExistence type="predicted"/>
<evidence type="ECO:0000256" key="1">
    <source>
        <dbReference type="SAM" id="MobiDB-lite"/>
    </source>
</evidence>
<dbReference type="AlphaFoldDB" id="A0A8S9HWZ5"/>